<feature type="region of interest" description="Disordered" evidence="1">
    <location>
        <begin position="377"/>
        <end position="458"/>
    </location>
</feature>
<evidence type="ECO:0000256" key="1">
    <source>
        <dbReference type="SAM" id="MobiDB-lite"/>
    </source>
</evidence>
<organism evidence="3 4">
    <name type="scientific">Aureobasidium pullulans</name>
    <name type="common">Black yeast</name>
    <name type="synonym">Pullularia pullulans</name>
    <dbReference type="NCBI Taxonomy" id="5580"/>
    <lineage>
        <taxon>Eukaryota</taxon>
        <taxon>Fungi</taxon>
        <taxon>Dikarya</taxon>
        <taxon>Ascomycota</taxon>
        <taxon>Pezizomycotina</taxon>
        <taxon>Dothideomycetes</taxon>
        <taxon>Dothideomycetidae</taxon>
        <taxon>Dothideales</taxon>
        <taxon>Saccotheciaceae</taxon>
        <taxon>Aureobasidium</taxon>
    </lineage>
</organism>
<feature type="region of interest" description="Disordered" evidence="1">
    <location>
        <begin position="255"/>
        <end position="277"/>
    </location>
</feature>
<sequence>MRPLNITTLHLESPSPCNMARTKRKPVQLRTPPRARPLWSHGLSSRDMNHITMLVDMGMDEHRVKLEPGTATHPERSTTITQTASGRESVNTPDKQDEALEEGHMHDEDELLSFTSQTRSPVIEEQTSSTTTPAVEETQNAGPVRLSCRRCASTFERQHELVAHVWHEHMKQDNLEWVPGPVHEDQEAVMQELIGAFVEYENLAGVCLPVPTPRIQPSPSQGPAIATRVPLTRPAPILKRSQSSMMGVFAVNDRSTVNPSRTTNTPRAIAPTSIPIMPPNIPAPTGSSTAGAFPPGALESHQPFKLGQPVPLGVKLPTNAGMNAFKWEAYHRRTKTAFDWNDRKDVRLANHWRSSVTQAAFKRLGIRVDRRRRAGTAISTATNVGGYEGEEGENENGEEGQDGMDVDGDERQNDMDVDNEEVQGDMNGDMTLEVASQATEGAQRTEQDQIGLQKGLVQ</sequence>
<comment type="caution">
    <text evidence="3">The sequence shown here is derived from an EMBL/GenBank/DDBJ whole genome shotgun (WGS) entry which is preliminary data.</text>
</comment>
<feature type="domain" description="C2H2-type" evidence="2">
    <location>
        <begin position="148"/>
        <end position="169"/>
    </location>
</feature>
<dbReference type="Proteomes" id="UP001341245">
    <property type="component" value="Unassembled WGS sequence"/>
</dbReference>
<feature type="compositionally biased region" description="Polar residues" evidence="1">
    <location>
        <begin position="434"/>
        <end position="450"/>
    </location>
</feature>
<evidence type="ECO:0000259" key="2">
    <source>
        <dbReference type="PROSITE" id="PS00028"/>
    </source>
</evidence>
<dbReference type="InterPro" id="IPR013087">
    <property type="entry name" value="Znf_C2H2_type"/>
</dbReference>
<feature type="region of interest" description="Disordered" evidence="1">
    <location>
        <begin position="18"/>
        <end position="42"/>
    </location>
</feature>
<dbReference type="EMBL" id="JASGXD010000023">
    <property type="protein sequence ID" value="KAK5999511.1"/>
    <property type="molecule type" value="Genomic_DNA"/>
</dbReference>
<keyword evidence="4" id="KW-1185">Reference proteome</keyword>
<reference evidence="3 4" key="1">
    <citation type="submission" date="2023-11" db="EMBL/GenBank/DDBJ databases">
        <title>Draft genome sequence and annotation of the polyextremotolerant black yeast-like fungus Aureobasidium pullulans NRRL 62042.</title>
        <authorList>
            <person name="Dielentheis-Frenken M.R.E."/>
            <person name="Wibberg D."/>
            <person name="Blank L.M."/>
            <person name="Tiso T."/>
        </authorList>
    </citation>
    <scope>NUCLEOTIDE SEQUENCE [LARGE SCALE GENOMIC DNA]</scope>
    <source>
        <strain evidence="3 4">NRRL 62042</strain>
    </source>
</reference>
<feature type="compositionally biased region" description="Basic and acidic residues" evidence="1">
    <location>
        <begin position="94"/>
        <end position="104"/>
    </location>
</feature>
<evidence type="ECO:0000313" key="3">
    <source>
        <dbReference type="EMBL" id="KAK5999511.1"/>
    </source>
</evidence>
<name>A0ABR0T6C5_AURPU</name>
<accession>A0ABR0T6C5</accession>
<feature type="region of interest" description="Disordered" evidence="1">
    <location>
        <begin position="67"/>
        <end position="104"/>
    </location>
</feature>
<dbReference type="PROSITE" id="PS00028">
    <property type="entry name" value="ZINC_FINGER_C2H2_1"/>
    <property type="match status" value="1"/>
</dbReference>
<feature type="compositionally biased region" description="Polar residues" evidence="1">
    <location>
        <begin position="77"/>
        <end position="93"/>
    </location>
</feature>
<feature type="compositionally biased region" description="Acidic residues" evidence="1">
    <location>
        <begin position="388"/>
        <end position="408"/>
    </location>
</feature>
<evidence type="ECO:0000313" key="4">
    <source>
        <dbReference type="Proteomes" id="UP001341245"/>
    </source>
</evidence>
<protein>
    <recommendedName>
        <fullName evidence="2">C2H2-type domain-containing protein</fullName>
    </recommendedName>
</protein>
<feature type="compositionally biased region" description="Polar residues" evidence="1">
    <location>
        <begin position="255"/>
        <end position="266"/>
    </location>
</feature>
<gene>
    <name evidence="3" type="ORF">QM012_005364</name>
</gene>
<proteinExistence type="predicted"/>